<sequence>MSVPPGAPAAPLHRPPEPPEKQWAATSTEQPTRQTITAQIEAHFPGVHCWWGLRTCRWWAYVPTAQGGRLLEATTPNALFAQVARAMQRPGEGLWKANR</sequence>
<feature type="region of interest" description="Disordered" evidence="1">
    <location>
        <begin position="1"/>
        <end position="33"/>
    </location>
</feature>
<organism evidence="2 3">
    <name type="scientific">Actinomadura livida</name>
    <dbReference type="NCBI Taxonomy" id="79909"/>
    <lineage>
        <taxon>Bacteria</taxon>
        <taxon>Bacillati</taxon>
        <taxon>Actinomycetota</taxon>
        <taxon>Actinomycetes</taxon>
        <taxon>Streptosporangiales</taxon>
        <taxon>Thermomonosporaceae</taxon>
        <taxon>Actinomadura</taxon>
    </lineage>
</organism>
<keyword evidence="3" id="KW-1185">Reference proteome</keyword>
<comment type="caution">
    <text evidence="2">The sequence shown here is derived from an EMBL/GenBank/DDBJ whole genome shotgun (WGS) entry which is preliminary data.</text>
</comment>
<protein>
    <submittedName>
        <fullName evidence="2">Uncharacterized protein</fullName>
    </submittedName>
</protein>
<dbReference type="Proteomes" id="UP001501427">
    <property type="component" value="Unassembled WGS sequence"/>
</dbReference>
<evidence type="ECO:0000256" key="1">
    <source>
        <dbReference type="SAM" id="MobiDB-lite"/>
    </source>
</evidence>
<gene>
    <name evidence="2" type="ORF">GCM10009546_69230</name>
</gene>
<reference evidence="2 3" key="1">
    <citation type="journal article" date="2019" name="Int. J. Syst. Evol. Microbiol.">
        <title>The Global Catalogue of Microorganisms (GCM) 10K type strain sequencing project: providing services to taxonomists for standard genome sequencing and annotation.</title>
        <authorList>
            <consortium name="The Broad Institute Genomics Platform"/>
            <consortium name="The Broad Institute Genome Sequencing Center for Infectious Disease"/>
            <person name="Wu L."/>
            <person name="Ma J."/>
        </authorList>
    </citation>
    <scope>NUCLEOTIDE SEQUENCE [LARGE SCALE GENOMIC DNA]</scope>
    <source>
        <strain evidence="2 3">JCM 10667</strain>
    </source>
</reference>
<name>A0ABN1FTI9_9ACTN</name>
<accession>A0ABN1FTI9</accession>
<proteinExistence type="predicted"/>
<feature type="compositionally biased region" description="Polar residues" evidence="1">
    <location>
        <begin position="24"/>
        <end position="33"/>
    </location>
</feature>
<evidence type="ECO:0000313" key="3">
    <source>
        <dbReference type="Proteomes" id="UP001501427"/>
    </source>
</evidence>
<dbReference type="EMBL" id="BAAAHD010000090">
    <property type="protein sequence ID" value="GAA0597363.1"/>
    <property type="molecule type" value="Genomic_DNA"/>
</dbReference>
<evidence type="ECO:0000313" key="2">
    <source>
        <dbReference type="EMBL" id="GAA0597363.1"/>
    </source>
</evidence>